<accession>A0A1W6BZ33</accession>
<dbReference type="OrthoDB" id="5338103at2"/>
<dbReference type="Proteomes" id="UP000192902">
    <property type="component" value="Chromosome"/>
</dbReference>
<dbReference type="eggNOG" id="ENOG502ZZ9C">
    <property type="taxonomic scope" value="Bacteria"/>
</dbReference>
<evidence type="ECO:0000256" key="1">
    <source>
        <dbReference type="SAM" id="Phobius"/>
    </source>
</evidence>
<sequence>MKIKSFIFASIIYIAFIGGFAFFLDLGDYTLSIESFSLTLPIAIWFVAPLLIFFILTLLHLSFYSLFNAFRFRHFFKDADKFEDFANDLLLEKKSKISFHTKEFKRVCEIAKSLKTQEKIPNLNQFNEILDTIKKIHDGEYVNLGKFKLENNNILSIQNEKNHLNKDISYAYNKIKNINHIKDELEQTAFELLLEKGTYEQIKNVKIPKNSQQVLNLIQRFKNKNLELSPVEFEVLLQNSNLDEKEYLKIAKMSVNLLNPDAILNIFLKIKNQKSEALRAYLYLLAEFSMFDELLEQIKNDDKKFADFKAVLALRDKNIKINLNQLIND</sequence>
<protein>
    <submittedName>
        <fullName evidence="2">Putative membrane protein</fullName>
    </submittedName>
</protein>
<proteinExistence type="predicted"/>
<keyword evidence="1" id="KW-0472">Membrane</keyword>
<dbReference type="EMBL" id="CP020867">
    <property type="protein sequence ID" value="ARJ57359.1"/>
    <property type="molecule type" value="Genomic_DNA"/>
</dbReference>
<feature type="transmembrane region" description="Helical" evidence="1">
    <location>
        <begin position="44"/>
        <end position="67"/>
    </location>
</feature>
<gene>
    <name evidence="2" type="ORF">CCUN_1791</name>
</gene>
<evidence type="ECO:0000313" key="2">
    <source>
        <dbReference type="EMBL" id="ARJ57359.1"/>
    </source>
</evidence>
<organism evidence="2 3">
    <name type="scientific">Campylobacter cuniculorum DSM 23162 = LMG 24588</name>
    <dbReference type="NCBI Taxonomy" id="1121267"/>
    <lineage>
        <taxon>Bacteria</taxon>
        <taxon>Pseudomonadati</taxon>
        <taxon>Campylobacterota</taxon>
        <taxon>Epsilonproteobacteria</taxon>
        <taxon>Campylobacterales</taxon>
        <taxon>Campylobacteraceae</taxon>
        <taxon>Campylobacter</taxon>
    </lineage>
</organism>
<feature type="transmembrane region" description="Helical" evidence="1">
    <location>
        <begin position="7"/>
        <end position="24"/>
    </location>
</feature>
<name>A0A1W6BZ33_9BACT</name>
<keyword evidence="1" id="KW-0812">Transmembrane</keyword>
<dbReference type="KEGG" id="ccun:CCUN_1791"/>
<dbReference type="STRING" id="1121267.CCUN_1791"/>
<reference evidence="2 3" key="1">
    <citation type="submission" date="2017-04" db="EMBL/GenBank/DDBJ databases">
        <title>Complete genome sequence of the Campylobacter cuniculorum type strain LMG24588.</title>
        <authorList>
            <person name="Miller W.G."/>
            <person name="Yee E."/>
            <person name="Revez J."/>
            <person name="Bono J.L."/>
            <person name="Rossi M."/>
        </authorList>
    </citation>
    <scope>NUCLEOTIDE SEQUENCE [LARGE SCALE GENOMIC DNA]</scope>
    <source>
        <strain evidence="2 3">LMG 24588</strain>
    </source>
</reference>
<keyword evidence="1" id="KW-1133">Transmembrane helix</keyword>
<dbReference type="AlphaFoldDB" id="A0A1W6BZ33"/>
<dbReference type="RefSeq" id="WP_027305315.1">
    <property type="nucleotide sequence ID" value="NZ_CP020867.1"/>
</dbReference>
<evidence type="ECO:0000313" key="3">
    <source>
        <dbReference type="Proteomes" id="UP000192902"/>
    </source>
</evidence>